<reference evidence="2 3" key="1">
    <citation type="submission" date="2019-02" db="EMBL/GenBank/DDBJ databases">
        <title>Deep-cultivation of Planctomycetes and their phenomic and genomic characterization uncovers novel biology.</title>
        <authorList>
            <person name="Wiegand S."/>
            <person name="Jogler M."/>
            <person name="Boedeker C."/>
            <person name="Pinto D."/>
            <person name="Vollmers J."/>
            <person name="Rivas-Marin E."/>
            <person name="Kohn T."/>
            <person name="Peeters S.H."/>
            <person name="Heuer A."/>
            <person name="Rast P."/>
            <person name="Oberbeckmann S."/>
            <person name="Bunk B."/>
            <person name="Jeske O."/>
            <person name="Meyerdierks A."/>
            <person name="Storesund J.E."/>
            <person name="Kallscheuer N."/>
            <person name="Luecker S."/>
            <person name="Lage O.M."/>
            <person name="Pohl T."/>
            <person name="Merkel B.J."/>
            <person name="Hornburger P."/>
            <person name="Mueller R.-W."/>
            <person name="Bruemmer F."/>
            <person name="Labrenz M."/>
            <person name="Spormann A.M."/>
            <person name="Op Den Camp H."/>
            <person name="Overmann J."/>
            <person name="Amann R."/>
            <person name="Jetten M.S.M."/>
            <person name="Mascher T."/>
            <person name="Medema M.H."/>
            <person name="Devos D.P."/>
            <person name="Kaster A.-K."/>
            <person name="Ovreas L."/>
            <person name="Rohde M."/>
            <person name="Galperin M.Y."/>
            <person name="Jogler C."/>
        </authorList>
    </citation>
    <scope>NUCLEOTIDE SEQUENCE [LARGE SCALE GENOMIC DNA]</scope>
    <source>
        <strain evidence="2 3">Pla100</strain>
    </source>
</reference>
<dbReference type="InterPro" id="IPR050407">
    <property type="entry name" value="Geranylgeranyl_reductase"/>
</dbReference>
<dbReference type="PRINTS" id="PR00420">
    <property type="entry name" value="RNGMNOXGNASE"/>
</dbReference>
<dbReference type="InterPro" id="IPR002938">
    <property type="entry name" value="FAD-bd"/>
</dbReference>
<dbReference type="InterPro" id="IPR036188">
    <property type="entry name" value="FAD/NAD-bd_sf"/>
</dbReference>
<dbReference type="OrthoDB" id="9806565at2"/>
<dbReference type="SUPFAM" id="SSF51905">
    <property type="entry name" value="FAD/NAD(P)-binding domain"/>
    <property type="match status" value="1"/>
</dbReference>
<keyword evidence="3" id="KW-1185">Reference proteome</keyword>
<dbReference type="Gene3D" id="3.50.50.60">
    <property type="entry name" value="FAD/NAD(P)-binding domain"/>
    <property type="match status" value="1"/>
</dbReference>
<dbReference type="Proteomes" id="UP000316213">
    <property type="component" value="Unassembled WGS sequence"/>
</dbReference>
<evidence type="ECO:0000313" key="3">
    <source>
        <dbReference type="Proteomes" id="UP000316213"/>
    </source>
</evidence>
<dbReference type="RefSeq" id="WP_146579772.1">
    <property type="nucleotide sequence ID" value="NZ_SJPM01000010.1"/>
</dbReference>
<dbReference type="Pfam" id="PF01494">
    <property type="entry name" value="FAD_binding_3"/>
    <property type="match status" value="1"/>
</dbReference>
<dbReference type="GO" id="GO:0071949">
    <property type="term" value="F:FAD binding"/>
    <property type="evidence" value="ECO:0007669"/>
    <property type="project" value="InterPro"/>
</dbReference>
<comment type="caution">
    <text evidence="2">The sequence shown here is derived from an EMBL/GenBank/DDBJ whole genome shotgun (WGS) entry which is preliminary data.</text>
</comment>
<dbReference type="PANTHER" id="PTHR42685">
    <property type="entry name" value="GERANYLGERANYL DIPHOSPHATE REDUCTASE"/>
    <property type="match status" value="1"/>
</dbReference>
<dbReference type="EMBL" id="SJPM01000010">
    <property type="protein sequence ID" value="TWT93015.1"/>
    <property type="molecule type" value="Genomic_DNA"/>
</dbReference>
<organism evidence="2 3">
    <name type="scientific">Neorhodopirellula pilleata</name>
    <dbReference type="NCBI Taxonomy" id="2714738"/>
    <lineage>
        <taxon>Bacteria</taxon>
        <taxon>Pseudomonadati</taxon>
        <taxon>Planctomycetota</taxon>
        <taxon>Planctomycetia</taxon>
        <taxon>Pirellulales</taxon>
        <taxon>Pirellulaceae</taxon>
        <taxon>Neorhodopirellula</taxon>
    </lineage>
</organism>
<feature type="domain" description="FAD-binding" evidence="1">
    <location>
        <begin position="12"/>
        <end position="153"/>
    </location>
</feature>
<accession>A0A5C6A0U4</accession>
<protein>
    <recommendedName>
        <fullName evidence="1">FAD-binding domain-containing protein</fullName>
    </recommendedName>
</protein>
<dbReference type="PANTHER" id="PTHR42685:SF22">
    <property type="entry name" value="CONDITIONED MEDIUM FACTOR RECEPTOR 1"/>
    <property type="match status" value="1"/>
</dbReference>
<gene>
    <name evidence="2" type="ORF">Pla100_43310</name>
</gene>
<name>A0A5C6A0U4_9BACT</name>
<evidence type="ECO:0000313" key="2">
    <source>
        <dbReference type="EMBL" id="TWT93015.1"/>
    </source>
</evidence>
<proteinExistence type="predicted"/>
<sequence>MNETAVRSARDARVLVIGGGVAGITSAIRLRHRGFAVTLVERSEFPREKICGCCLGAAGLKALDSIGLGDGVRARGVGTKSFVGYLQTQRGNHRCGAPIRLPIQPGVAISRSVLDTYLMEAAIEAGVEVWQPHQAQIVDSDERSVTVRHRRSGEPWKTTDEFAAAIIATGLTGVFQGKAIDVSELASQSRWELSWVEPPHGPLGVATHVPGDHPLAISWPLVDGEIQMVCGDDGYVGLVRLPGGAIDIAAALPSRDKHKSTTDKHKSMTQAVTATPAARIVELLRSHPDISAEFVSDLSVWLQKDAHWMTAPPLRRTRKVGRGRAVAIGDCARYVEPLTGEGMTWGIESGIAVADLCDEIVQWDGEIDLSTRWAPRLDTLQPKRRVVCSSVTGALRSRVVRQLTRISLRHFRWLASPLTHGLASGAKFQTTEICSGR</sequence>
<evidence type="ECO:0000259" key="1">
    <source>
        <dbReference type="Pfam" id="PF01494"/>
    </source>
</evidence>
<dbReference type="AlphaFoldDB" id="A0A5C6A0U4"/>